<dbReference type="Pfam" id="PF00126">
    <property type="entry name" value="HTH_1"/>
    <property type="match status" value="1"/>
</dbReference>
<dbReference type="Gene3D" id="3.40.190.10">
    <property type="entry name" value="Periplasmic binding protein-like II"/>
    <property type="match status" value="2"/>
</dbReference>
<sequence length="288" mass="30374">MTVSIPQLRAFAATVDAGSFTAAAATLDVGQSAVSHAVAGLEREVGGAVVHRGGSATATPLGERLLPHARSVLASVDALEAVVRPATTRGTVRLAAVPTVCQGLVPRLRELWARTLPDVEVQVYEGDDDEMPEWLEAGTVDAAVLVDPSPVPPGAVVVARDEMAAVVRRDHPLVDQPALSLDDLHEDGLVAGGGGCELQIQRLHELDGQPFRWAHRVREMSTMFGMIQRGEGVSIVPTLGRGMLPDDLVMLPLARRLTRTLVLSGPTARPWHPLAQALVDAAGPGVRA</sequence>
<keyword evidence="3" id="KW-0238">DNA-binding</keyword>
<evidence type="ECO:0000256" key="4">
    <source>
        <dbReference type="ARBA" id="ARBA00023163"/>
    </source>
</evidence>
<dbReference type="SUPFAM" id="SSF46785">
    <property type="entry name" value="Winged helix' DNA-binding domain"/>
    <property type="match status" value="1"/>
</dbReference>
<accession>A0A942T985</accession>
<dbReference type="PROSITE" id="PS50931">
    <property type="entry name" value="HTH_LYSR"/>
    <property type="match status" value="1"/>
</dbReference>
<dbReference type="EMBL" id="JAGYPE010000008">
    <property type="protein sequence ID" value="MBS4187517.1"/>
    <property type="molecule type" value="Genomic_DNA"/>
</dbReference>
<evidence type="ECO:0000256" key="1">
    <source>
        <dbReference type="ARBA" id="ARBA00009437"/>
    </source>
</evidence>
<dbReference type="SUPFAM" id="SSF53850">
    <property type="entry name" value="Periplasmic binding protein-like II"/>
    <property type="match status" value="1"/>
</dbReference>
<dbReference type="CDD" id="cd05466">
    <property type="entry name" value="PBP2_LTTR_substrate"/>
    <property type="match status" value="1"/>
</dbReference>
<dbReference type="PANTHER" id="PTHR30346">
    <property type="entry name" value="TRANSCRIPTIONAL DUAL REGULATOR HCAR-RELATED"/>
    <property type="match status" value="1"/>
</dbReference>
<dbReference type="InterPro" id="IPR005119">
    <property type="entry name" value="LysR_subst-bd"/>
</dbReference>
<evidence type="ECO:0000259" key="5">
    <source>
        <dbReference type="PROSITE" id="PS50931"/>
    </source>
</evidence>
<name>A0A942T985_9BACI</name>
<evidence type="ECO:0000256" key="3">
    <source>
        <dbReference type="ARBA" id="ARBA00023125"/>
    </source>
</evidence>
<proteinExistence type="inferred from homology"/>
<organism evidence="6">
    <name type="scientific">Neobacillus citreus</name>
    <dbReference type="NCBI Taxonomy" id="2833578"/>
    <lineage>
        <taxon>Bacteria</taxon>
        <taxon>Bacillati</taxon>
        <taxon>Bacillota</taxon>
        <taxon>Bacilli</taxon>
        <taxon>Bacillales</taxon>
        <taxon>Bacillaceae</taxon>
        <taxon>Neobacillus</taxon>
    </lineage>
</organism>
<dbReference type="Gene3D" id="1.10.10.10">
    <property type="entry name" value="Winged helix-like DNA-binding domain superfamily/Winged helix DNA-binding domain"/>
    <property type="match status" value="1"/>
</dbReference>
<dbReference type="InterPro" id="IPR036388">
    <property type="entry name" value="WH-like_DNA-bd_sf"/>
</dbReference>
<keyword evidence="2" id="KW-0805">Transcription regulation</keyword>
<reference evidence="6" key="1">
    <citation type="submission" date="2021-05" db="EMBL/GenBank/DDBJ databases">
        <title>Novel Bacillus species.</title>
        <authorList>
            <person name="Liu G."/>
        </authorList>
    </citation>
    <scope>NUCLEOTIDE SEQUENCE</scope>
    <source>
        <strain evidence="6">FJAT-50051</strain>
    </source>
</reference>
<comment type="caution">
    <text evidence="6">The sequence shown here is derived from an EMBL/GenBank/DDBJ whole genome shotgun (WGS) entry which is preliminary data.</text>
</comment>
<dbReference type="GO" id="GO:0032993">
    <property type="term" value="C:protein-DNA complex"/>
    <property type="evidence" value="ECO:0007669"/>
    <property type="project" value="TreeGrafter"/>
</dbReference>
<dbReference type="AlphaFoldDB" id="A0A942T985"/>
<gene>
    <name evidence="6" type="ORF">KHB02_39780</name>
</gene>
<evidence type="ECO:0000313" key="6">
    <source>
        <dbReference type="EMBL" id="MBS4187517.1"/>
    </source>
</evidence>
<evidence type="ECO:0000256" key="2">
    <source>
        <dbReference type="ARBA" id="ARBA00023015"/>
    </source>
</evidence>
<feature type="domain" description="HTH lysR-type" evidence="5">
    <location>
        <begin position="1"/>
        <end position="59"/>
    </location>
</feature>
<dbReference type="GO" id="GO:0003677">
    <property type="term" value="F:DNA binding"/>
    <property type="evidence" value="ECO:0007669"/>
    <property type="project" value="UniProtKB-KW"/>
</dbReference>
<dbReference type="Pfam" id="PF03466">
    <property type="entry name" value="LysR_substrate"/>
    <property type="match status" value="1"/>
</dbReference>
<dbReference type="InterPro" id="IPR036390">
    <property type="entry name" value="WH_DNA-bd_sf"/>
</dbReference>
<dbReference type="InterPro" id="IPR000847">
    <property type="entry name" value="LysR_HTH_N"/>
</dbReference>
<dbReference type="GO" id="GO:0003700">
    <property type="term" value="F:DNA-binding transcription factor activity"/>
    <property type="evidence" value="ECO:0007669"/>
    <property type="project" value="InterPro"/>
</dbReference>
<dbReference type="PANTHER" id="PTHR30346:SF29">
    <property type="entry name" value="LYSR SUBSTRATE-BINDING"/>
    <property type="match status" value="1"/>
</dbReference>
<keyword evidence="4" id="KW-0804">Transcription</keyword>
<comment type="similarity">
    <text evidence="1">Belongs to the LysR transcriptional regulatory family.</text>
</comment>
<protein>
    <submittedName>
        <fullName evidence="6">LysR family transcriptional regulator</fullName>
    </submittedName>
</protein>